<name>A0A8D5FZB6_9PROT</name>
<dbReference type="KEGG" id="mpau:ZMTM_07590"/>
<dbReference type="RefSeq" id="WP_221765027.1">
    <property type="nucleotide sequence ID" value="NZ_AP024110.1"/>
</dbReference>
<organism evidence="2 3">
    <name type="scientific">Methyloradius palustris</name>
    <dbReference type="NCBI Taxonomy" id="2778876"/>
    <lineage>
        <taxon>Bacteria</taxon>
        <taxon>Pseudomonadati</taxon>
        <taxon>Pseudomonadota</taxon>
        <taxon>Betaproteobacteria</taxon>
        <taxon>Nitrosomonadales</taxon>
        <taxon>Methylophilaceae</taxon>
        <taxon>Methyloradius</taxon>
    </lineage>
</organism>
<dbReference type="Gene3D" id="2.60.40.1890">
    <property type="entry name" value="PCu(A)C copper chaperone"/>
    <property type="match status" value="1"/>
</dbReference>
<dbReference type="InterPro" id="IPR036182">
    <property type="entry name" value="PCuAC_sf"/>
</dbReference>
<gene>
    <name evidence="2" type="ORF">ZMTM_07590</name>
</gene>
<reference evidence="2" key="1">
    <citation type="journal article" date="2021" name="Arch. Microbiol.">
        <title>Methyloradius palustris gen. nov., sp. nov., a methanol-oxidizing bacterium isolated from snow.</title>
        <authorList>
            <person name="Miyadera T."/>
            <person name="Kojima H."/>
            <person name="Fukui M."/>
        </authorList>
    </citation>
    <scope>NUCLEOTIDE SEQUENCE</scope>
    <source>
        <strain evidence="2">Zm11</strain>
    </source>
</reference>
<accession>A0A8D5FZB6</accession>
<dbReference type="Pfam" id="PF04314">
    <property type="entry name" value="PCuAC"/>
    <property type="match status" value="1"/>
</dbReference>
<evidence type="ECO:0000313" key="2">
    <source>
        <dbReference type="EMBL" id="BCM24500.1"/>
    </source>
</evidence>
<dbReference type="Proteomes" id="UP000826722">
    <property type="component" value="Chromosome"/>
</dbReference>
<feature type="signal peptide" evidence="1">
    <location>
        <begin position="1"/>
        <end position="19"/>
    </location>
</feature>
<dbReference type="PANTHER" id="PTHR36302:SF1">
    <property type="entry name" value="COPPER CHAPERONE PCU(A)C"/>
    <property type="match status" value="1"/>
</dbReference>
<sequence length="146" mass="15999">MKKWLIGFGLLMLATISHAEVTITHAWIRSTAPGQSVAAGYLKFVSDKDVTLISLSSPVANSVAVHEMIMNGDVMKMREVKQLNLKAGKAVELTPDSYHLMFNEIKHPIKDGEAVPVDFVFSGKDNIHSTVSIKIIARSSDPNQSH</sequence>
<proteinExistence type="predicted"/>
<keyword evidence="3" id="KW-1185">Reference proteome</keyword>
<protein>
    <recommendedName>
        <fullName evidence="4">Copper chaperone PCu(A)C</fullName>
    </recommendedName>
</protein>
<dbReference type="AlphaFoldDB" id="A0A8D5FZB6"/>
<dbReference type="PANTHER" id="PTHR36302">
    <property type="entry name" value="BLR7088 PROTEIN"/>
    <property type="match status" value="1"/>
</dbReference>
<keyword evidence="1" id="KW-0732">Signal</keyword>
<dbReference type="InterPro" id="IPR007410">
    <property type="entry name" value="LpqE-like"/>
</dbReference>
<evidence type="ECO:0000313" key="3">
    <source>
        <dbReference type="Proteomes" id="UP000826722"/>
    </source>
</evidence>
<evidence type="ECO:0008006" key="4">
    <source>
        <dbReference type="Google" id="ProtNLM"/>
    </source>
</evidence>
<dbReference type="SUPFAM" id="SSF110087">
    <property type="entry name" value="DR1885-like metal-binding protein"/>
    <property type="match status" value="1"/>
</dbReference>
<feature type="chain" id="PRO_5034507075" description="Copper chaperone PCu(A)C" evidence="1">
    <location>
        <begin position="20"/>
        <end position="146"/>
    </location>
</feature>
<dbReference type="InterPro" id="IPR058248">
    <property type="entry name" value="Lxx211020-like"/>
</dbReference>
<dbReference type="EMBL" id="AP024110">
    <property type="protein sequence ID" value="BCM24500.1"/>
    <property type="molecule type" value="Genomic_DNA"/>
</dbReference>
<evidence type="ECO:0000256" key="1">
    <source>
        <dbReference type="SAM" id="SignalP"/>
    </source>
</evidence>